<accession>A0A1Z4JPP0</accession>
<feature type="compositionally biased region" description="Low complexity" evidence="1">
    <location>
        <begin position="76"/>
        <end position="85"/>
    </location>
</feature>
<evidence type="ECO:0000313" key="5">
    <source>
        <dbReference type="Proteomes" id="UP000217895"/>
    </source>
</evidence>
<organism evidence="4 5">
    <name type="scientific">Leptolyngbya boryana NIES-2135</name>
    <dbReference type="NCBI Taxonomy" id="1973484"/>
    <lineage>
        <taxon>Bacteria</taxon>
        <taxon>Bacillati</taxon>
        <taxon>Cyanobacteriota</taxon>
        <taxon>Cyanophyceae</taxon>
        <taxon>Leptolyngbyales</taxon>
        <taxon>Leptolyngbyaceae</taxon>
        <taxon>Leptolyngbya group</taxon>
        <taxon>Leptolyngbya</taxon>
    </lineage>
</organism>
<feature type="domain" description="SLH" evidence="3">
    <location>
        <begin position="161"/>
        <end position="229"/>
    </location>
</feature>
<name>A0A1Z4JPP0_LEPBY</name>
<dbReference type="PANTHER" id="PTHR33740:SF3">
    <property type="entry name" value="GPI-ANCHORED ADHESIN-LIKE PROTEIN"/>
    <property type="match status" value="1"/>
</dbReference>
<evidence type="ECO:0000313" key="4">
    <source>
        <dbReference type="EMBL" id="BAY58692.1"/>
    </source>
</evidence>
<feature type="region of interest" description="Disordered" evidence="1">
    <location>
        <begin position="35"/>
        <end position="91"/>
    </location>
</feature>
<dbReference type="Proteomes" id="UP000217895">
    <property type="component" value="Chromosome"/>
</dbReference>
<dbReference type="PROSITE" id="PS51257">
    <property type="entry name" value="PROKAR_LIPOPROTEIN"/>
    <property type="match status" value="1"/>
</dbReference>
<dbReference type="InterPro" id="IPR001119">
    <property type="entry name" value="SLH_dom"/>
</dbReference>
<feature type="domain" description="SLH" evidence="3">
    <location>
        <begin position="83"/>
        <end position="152"/>
    </location>
</feature>
<feature type="chain" id="PRO_5011117170" evidence="2">
    <location>
        <begin position="26"/>
        <end position="311"/>
    </location>
</feature>
<reference evidence="4 5" key="1">
    <citation type="submission" date="2017-06" db="EMBL/GenBank/DDBJ databases">
        <title>Genome sequencing of cyanobaciteial culture collection at National Institute for Environmental Studies (NIES).</title>
        <authorList>
            <person name="Hirose Y."/>
            <person name="Shimura Y."/>
            <person name="Fujisawa T."/>
            <person name="Nakamura Y."/>
            <person name="Kawachi M."/>
        </authorList>
    </citation>
    <scope>NUCLEOTIDE SEQUENCE [LARGE SCALE GENOMIC DNA]</scope>
    <source>
        <strain evidence="4 5">NIES-2135</strain>
    </source>
</reference>
<dbReference type="EMBL" id="AP018203">
    <property type="protein sequence ID" value="BAY58692.1"/>
    <property type="molecule type" value="Genomic_DNA"/>
</dbReference>
<dbReference type="PROSITE" id="PS51272">
    <property type="entry name" value="SLH"/>
    <property type="match status" value="2"/>
</dbReference>
<sequence>MLSLQKITLGLVSLCLFASCSNTPAANSVRDALSADPRLTNSSPSPQASPSPSPSDSPTPSPETTTEPSPTPSATPAPTVDSSSSFSDLDKAPQALRQAVKETAELGILTHSNLAKANESTVFEPNKNVTRRVYARWLVAANNRIYSTRPARQIRLAVESSTPAFKDVPTKDPDFASIQGLAEAGLIPSSLSGDSTASLFRPDAPLTREDLILWKIPVDTRQVLPNATIESVKQSWGFQDANKIDAKALRAVYADFQNGDQANIRRAFAYTTLFQPKRPVTRAEAAAVLSYFGFQGDGISAQEALKGTPKP</sequence>
<dbReference type="PANTHER" id="PTHR33740">
    <property type="entry name" value="GPI-ANCHORED ADHESIN-LIKE PROTEIN"/>
    <property type="match status" value="1"/>
</dbReference>
<keyword evidence="2" id="KW-0732">Signal</keyword>
<protein>
    <submittedName>
        <fullName evidence="4">S-layer domain-containing protein</fullName>
    </submittedName>
</protein>
<evidence type="ECO:0000256" key="2">
    <source>
        <dbReference type="SAM" id="SignalP"/>
    </source>
</evidence>
<feature type="compositionally biased region" description="Pro residues" evidence="1">
    <location>
        <begin position="47"/>
        <end position="61"/>
    </location>
</feature>
<keyword evidence="5" id="KW-1185">Reference proteome</keyword>
<gene>
    <name evidence="4" type="ORF">NIES2135_55650</name>
</gene>
<dbReference type="AlphaFoldDB" id="A0A1Z4JPP0"/>
<evidence type="ECO:0000259" key="3">
    <source>
        <dbReference type="PROSITE" id="PS51272"/>
    </source>
</evidence>
<dbReference type="Pfam" id="PF00395">
    <property type="entry name" value="SLH"/>
    <property type="match status" value="1"/>
</dbReference>
<proteinExistence type="predicted"/>
<feature type="signal peptide" evidence="2">
    <location>
        <begin position="1"/>
        <end position="25"/>
    </location>
</feature>
<evidence type="ECO:0000256" key="1">
    <source>
        <dbReference type="SAM" id="MobiDB-lite"/>
    </source>
</evidence>